<evidence type="ECO:0000313" key="3">
    <source>
        <dbReference type="EMBL" id="QGV82965.1"/>
    </source>
</evidence>
<feature type="transmembrane region" description="Helical" evidence="2">
    <location>
        <begin position="86"/>
        <end position="106"/>
    </location>
</feature>
<sequence length="107" mass="10702">MPTQLYTLAGPPGALEDPAPKEEGGGLIPPATLTKIPNTDGPVAVGYGLWLLILARVGGTAFGVYKLAVSDKSRNGGGSEPFKWMGGGIAAILLSGSLIATLNGIAG</sequence>
<evidence type="ECO:0000256" key="1">
    <source>
        <dbReference type="SAM" id="MobiDB-lite"/>
    </source>
</evidence>
<reference evidence="3 4" key="1">
    <citation type="submission" date="2018-12" db="EMBL/GenBank/DDBJ databases">
        <title>Complete genome sequence of Streptomyces ficellus NRRL8067, the producer of ficellomycin, feldamycin and nojirimycin.</title>
        <authorList>
            <person name="Zhang H."/>
            <person name="Yue R."/>
            <person name="Liu Y."/>
            <person name="Li M."/>
            <person name="Mu H."/>
            <person name="Zhang J."/>
        </authorList>
    </citation>
    <scope>NUCLEOTIDE SEQUENCE [LARGE SCALE GENOMIC DNA]</scope>
    <source>
        <strain evidence="3 4">NRRL 8067</strain>
    </source>
</reference>
<evidence type="ECO:0000256" key="2">
    <source>
        <dbReference type="SAM" id="Phobius"/>
    </source>
</evidence>
<dbReference type="Proteomes" id="UP000422572">
    <property type="component" value="Chromosome"/>
</dbReference>
<evidence type="ECO:0000313" key="4">
    <source>
        <dbReference type="Proteomes" id="UP000422572"/>
    </source>
</evidence>
<protein>
    <submittedName>
        <fullName evidence="3">Uncharacterized protein</fullName>
    </submittedName>
</protein>
<keyword evidence="2" id="KW-0472">Membrane</keyword>
<keyword evidence="4" id="KW-1185">Reference proteome</keyword>
<dbReference type="AlphaFoldDB" id="A0A6I6FSN0"/>
<proteinExistence type="predicted"/>
<feature type="region of interest" description="Disordered" evidence="1">
    <location>
        <begin position="1"/>
        <end position="32"/>
    </location>
</feature>
<keyword evidence="2" id="KW-0812">Transmembrane</keyword>
<dbReference type="KEGG" id="sfic:EIZ62_31640"/>
<gene>
    <name evidence="3" type="ORF">EIZ62_31640</name>
</gene>
<feature type="transmembrane region" description="Helical" evidence="2">
    <location>
        <begin position="47"/>
        <end position="65"/>
    </location>
</feature>
<organism evidence="3 4">
    <name type="scientific">Streptomyces ficellus</name>
    <dbReference type="NCBI Taxonomy" id="1977088"/>
    <lineage>
        <taxon>Bacteria</taxon>
        <taxon>Bacillati</taxon>
        <taxon>Actinomycetota</taxon>
        <taxon>Actinomycetes</taxon>
        <taxon>Kitasatosporales</taxon>
        <taxon>Streptomycetaceae</taxon>
        <taxon>Streptomyces</taxon>
    </lineage>
</organism>
<keyword evidence="2" id="KW-1133">Transmembrane helix</keyword>
<dbReference type="OrthoDB" id="4324343at2"/>
<dbReference type="EMBL" id="CP034279">
    <property type="protein sequence ID" value="QGV82965.1"/>
    <property type="molecule type" value="Genomic_DNA"/>
</dbReference>
<name>A0A6I6FSN0_9ACTN</name>
<accession>A0A6I6FSN0</accession>